<organism evidence="1 2">
    <name type="scientific">Camellia lanceoleosa</name>
    <dbReference type="NCBI Taxonomy" id="1840588"/>
    <lineage>
        <taxon>Eukaryota</taxon>
        <taxon>Viridiplantae</taxon>
        <taxon>Streptophyta</taxon>
        <taxon>Embryophyta</taxon>
        <taxon>Tracheophyta</taxon>
        <taxon>Spermatophyta</taxon>
        <taxon>Magnoliopsida</taxon>
        <taxon>eudicotyledons</taxon>
        <taxon>Gunneridae</taxon>
        <taxon>Pentapetalae</taxon>
        <taxon>asterids</taxon>
        <taxon>Ericales</taxon>
        <taxon>Theaceae</taxon>
        <taxon>Camellia</taxon>
    </lineage>
</organism>
<keyword evidence="2" id="KW-1185">Reference proteome</keyword>
<accession>A0ACC0H0A2</accession>
<dbReference type="EMBL" id="CM045764">
    <property type="protein sequence ID" value="KAI8006689.1"/>
    <property type="molecule type" value="Genomic_DNA"/>
</dbReference>
<name>A0ACC0H0A2_9ERIC</name>
<comment type="caution">
    <text evidence="1">The sequence shown here is derived from an EMBL/GenBank/DDBJ whole genome shotgun (WGS) entry which is preliminary data.</text>
</comment>
<reference evidence="1 2" key="1">
    <citation type="journal article" date="2022" name="Plant J.">
        <title>Chromosome-level genome of Camellia lanceoleosa provides a valuable resource for understanding genome evolution and self-incompatibility.</title>
        <authorList>
            <person name="Gong W."/>
            <person name="Xiao S."/>
            <person name="Wang L."/>
            <person name="Liao Z."/>
            <person name="Chang Y."/>
            <person name="Mo W."/>
            <person name="Hu G."/>
            <person name="Li W."/>
            <person name="Zhao G."/>
            <person name="Zhu H."/>
            <person name="Hu X."/>
            <person name="Ji K."/>
            <person name="Xiang X."/>
            <person name="Song Q."/>
            <person name="Yuan D."/>
            <person name="Jin S."/>
            <person name="Zhang L."/>
        </authorList>
    </citation>
    <scope>NUCLEOTIDE SEQUENCE [LARGE SCALE GENOMIC DNA]</scope>
    <source>
        <strain evidence="1">SQ_2022a</strain>
    </source>
</reference>
<dbReference type="Proteomes" id="UP001060215">
    <property type="component" value="Chromosome 7"/>
</dbReference>
<proteinExistence type="predicted"/>
<gene>
    <name evidence="1" type="ORF">LOK49_LG07G02018</name>
</gene>
<protein>
    <submittedName>
        <fullName evidence="1">Pentatricopeptide repeat-containing protein</fullName>
    </submittedName>
</protein>
<evidence type="ECO:0000313" key="1">
    <source>
        <dbReference type="EMBL" id="KAI8006689.1"/>
    </source>
</evidence>
<sequence>MLFTTPPTLLSRLTLRRPPFPFVLSTLSSGFLLFFSKPNCSVAQQHQEAYHYSHLLRHCIESSAFLTGKSIHAKLIKTPLHSTLFLRNHLLNFYLKSGDLPTALQLFDEMPDKNVVSWTSLVTGLVLHGCPGDALSLFHHMCRHGTKPNEFTFVGALQACSSSQISNHVARQIYALIVRSGFESNVFLLNAFLTALIRHSELGEASDAFDKCLDKDIVSWNAMIAGYLQFSNLEIPGFWLRMNCEGVKADNFTFASVLTGLADLSDLELGLQVHAQLVKSGHGSEMCVGNSLVDMYLKNQNFGAGFKAFEEIPSKDVWSWTQMATGCINCGEPKEALGVIGEMRRIGVKPNKFTLATALNACANLVSLEEGKKVHGLRIKLSDDIDVCVDNALIDMYVKCGCMDSALGAFRSLDDRSVVSWTTMIMGYAQNGFVKEALEIFSEMKLGGEKPNYVTFICVLYACSQGGFINEGWKYFSSMTQDYGILPGEDHYACMVDLMGRAGQIKEAEELILRMPFQAGRLVWKTLLGACQVHGDMETAMRVAEHALDLDKEDPSSYVLLSNILAGSSKWDGVVTLREIMETRDVKKMPASSWIEINRDLSRPNSSYNPIMIH</sequence>
<evidence type="ECO:0000313" key="2">
    <source>
        <dbReference type="Proteomes" id="UP001060215"/>
    </source>
</evidence>